<protein>
    <submittedName>
        <fullName evidence="1">Uncharacterized protein</fullName>
    </submittedName>
</protein>
<organism evidence="1 2">
    <name type="scientific">Thalassomonas viridans</name>
    <dbReference type="NCBI Taxonomy" id="137584"/>
    <lineage>
        <taxon>Bacteria</taxon>
        <taxon>Pseudomonadati</taxon>
        <taxon>Pseudomonadota</taxon>
        <taxon>Gammaproteobacteria</taxon>
        <taxon>Alteromonadales</taxon>
        <taxon>Colwelliaceae</taxon>
        <taxon>Thalassomonas</taxon>
    </lineage>
</organism>
<evidence type="ECO:0000313" key="1">
    <source>
        <dbReference type="EMBL" id="WDE03085.1"/>
    </source>
</evidence>
<reference evidence="1 2" key="1">
    <citation type="journal article" date="2015" name="Genome Announc.">
        <title>Draft Genome Sequences of Marine Isolates of Thalassomonas viridans and Thalassomonas actiniarum.</title>
        <authorList>
            <person name="Olonade I."/>
            <person name="van Zyl L.J."/>
            <person name="Trindade M."/>
        </authorList>
    </citation>
    <scope>NUCLEOTIDE SEQUENCE [LARGE SCALE GENOMIC DNA]</scope>
    <source>
        <strain evidence="1 2">XOM25</strain>
    </source>
</reference>
<evidence type="ECO:0000313" key="2">
    <source>
        <dbReference type="Proteomes" id="UP000032352"/>
    </source>
</evidence>
<proteinExistence type="predicted"/>
<dbReference type="AlphaFoldDB" id="A0AAE9YY02"/>
<dbReference type="EMBL" id="CP059733">
    <property type="protein sequence ID" value="WDE03085.1"/>
    <property type="molecule type" value="Genomic_DNA"/>
</dbReference>
<dbReference type="Proteomes" id="UP000032352">
    <property type="component" value="Chromosome"/>
</dbReference>
<reference evidence="1 2" key="2">
    <citation type="journal article" date="2022" name="Mar. Drugs">
        <title>Bioassay-Guided Fractionation Leads to the Detection of Cholic Acid Generated by the Rare Thalassomonas sp.</title>
        <authorList>
            <person name="Pheiffer F."/>
            <person name="Schneider Y.K."/>
            <person name="Hansen E.H."/>
            <person name="Andersen J.H."/>
            <person name="Isaksson J."/>
            <person name="Busche T."/>
            <person name="R C."/>
            <person name="Kalinowski J."/>
            <person name="Zyl L.V."/>
            <person name="Trindade M."/>
        </authorList>
    </citation>
    <scope>NUCLEOTIDE SEQUENCE [LARGE SCALE GENOMIC DNA]</scope>
    <source>
        <strain evidence="1 2">XOM25</strain>
    </source>
</reference>
<dbReference type="RefSeq" id="WP_161797900.1">
    <property type="nucleotide sequence ID" value="NZ_CP059733.1"/>
</dbReference>
<gene>
    <name evidence="1" type="ORF">SG34_016815</name>
</gene>
<name>A0AAE9YY02_9GAMM</name>
<accession>A0AAE9YY02</accession>
<keyword evidence="2" id="KW-1185">Reference proteome</keyword>
<dbReference type="KEGG" id="tvd:SG34_016815"/>
<sequence>MSESTPTPQGEAARRKALLSTLVSLTDDLSQFHEECAFLCDAFAAVTHDPACITEETSEGIRHISYWLKHQVKSYYERVRDIHEEVYHHNKQASKNHDQE</sequence>